<dbReference type="InterPro" id="IPR000843">
    <property type="entry name" value="HTH_LacI"/>
</dbReference>
<sequence length="367" mass="42668">MKKKLVPSNLPVRIKDIALKANVSTGTVDRVIHNRGRVADDVKERVLKIVKELNYEPNMMARMLGSKRQYYFAALLPDHHYDNFWLAPKLGIEKAEQDLKQYGVTVEQFVFDPQDVNSYVAKANEITQKMPDGILLSPIYYKETLMFFEKWKEQAIPFVLFNTQIADYDPLSYIGQDSYQSGQVAAKLVHYGQPSPCSILIAHIDEELSNAQHLVKKEQGFKNYFVQNNLEHQYNILRVELKRSSQSSFIKKLDEIFEKTIDLKQIFVTTSQAYDVAKYLEQKYITHIKLIGYDLIPPNLHYLEKGNISFLINQNPKGQGYWGIYQLAEHLVFKKEVPILKYLPLDIVTKENLNYFLDEKDPFIANF</sequence>
<dbReference type="GO" id="GO:0000976">
    <property type="term" value="F:transcription cis-regulatory region binding"/>
    <property type="evidence" value="ECO:0007669"/>
    <property type="project" value="TreeGrafter"/>
</dbReference>
<dbReference type="SUPFAM" id="SSF53822">
    <property type="entry name" value="Periplasmic binding protein-like I"/>
    <property type="match status" value="1"/>
</dbReference>
<dbReference type="PANTHER" id="PTHR30146:SF144">
    <property type="entry name" value="LACI-FAMILY TRANSCRIPTION REGULATOR"/>
    <property type="match status" value="1"/>
</dbReference>
<dbReference type="Gene3D" id="1.10.260.40">
    <property type="entry name" value="lambda repressor-like DNA-binding domains"/>
    <property type="match status" value="1"/>
</dbReference>
<dbReference type="SMART" id="SM00354">
    <property type="entry name" value="HTH_LACI"/>
    <property type="match status" value="1"/>
</dbReference>
<dbReference type="OrthoDB" id="628703at2"/>
<name>A0A0X8X4J6_9SPHI</name>
<dbReference type="InterPro" id="IPR025997">
    <property type="entry name" value="SBP_2_dom"/>
</dbReference>
<keyword evidence="2" id="KW-1185">Reference proteome</keyword>
<accession>A0A0X8X4J6</accession>
<dbReference type="PROSITE" id="PS50932">
    <property type="entry name" value="HTH_LACI_2"/>
    <property type="match status" value="1"/>
</dbReference>
<dbReference type="KEGG" id="mgot:MgSA37_03734"/>
<evidence type="ECO:0000313" key="2">
    <source>
        <dbReference type="Proteomes" id="UP000218263"/>
    </source>
</evidence>
<proteinExistence type="predicted"/>
<dbReference type="InterPro" id="IPR010982">
    <property type="entry name" value="Lambda_DNA-bd_dom_sf"/>
</dbReference>
<organism evidence="1 2">
    <name type="scientific">Mucilaginibacter gotjawali</name>
    <dbReference type="NCBI Taxonomy" id="1550579"/>
    <lineage>
        <taxon>Bacteria</taxon>
        <taxon>Pseudomonadati</taxon>
        <taxon>Bacteroidota</taxon>
        <taxon>Sphingobacteriia</taxon>
        <taxon>Sphingobacteriales</taxon>
        <taxon>Sphingobacteriaceae</taxon>
        <taxon>Mucilaginibacter</taxon>
    </lineage>
</organism>
<dbReference type="AlphaFoldDB" id="A0A0X8X4J6"/>
<dbReference type="Pfam" id="PF00356">
    <property type="entry name" value="LacI"/>
    <property type="match status" value="1"/>
</dbReference>
<dbReference type="GO" id="GO:0003700">
    <property type="term" value="F:DNA-binding transcription factor activity"/>
    <property type="evidence" value="ECO:0007669"/>
    <property type="project" value="TreeGrafter"/>
</dbReference>
<dbReference type="CDD" id="cd01392">
    <property type="entry name" value="HTH_LacI"/>
    <property type="match status" value="1"/>
</dbReference>
<dbReference type="Pfam" id="PF13407">
    <property type="entry name" value="Peripla_BP_4"/>
    <property type="match status" value="1"/>
</dbReference>
<protein>
    <submittedName>
        <fullName evidence="1">HTH-type transcriptional regulator MalR</fullName>
    </submittedName>
</protein>
<dbReference type="Proteomes" id="UP000218263">
    <property type="component" value="Chromosome"/>
</dbReference>
<dbReference type="SUPFAM" id="SSF47413">
    <property type="entry name" value="lambda repressor-like DNA-binding domains"/>
    <property type="match status" value="1"/>
</dbReference>
<dbReference type="PROSITE" id="PS00356">
    <property type="entry name" value="HTH_LACI_1"/>
    <property type="match status" value="1"/>
</dbReference>
<dbReference type="InterPro" id="IPR028082">
    <property type="entry name" value="Peripla_BP_I"/>
</dbReference>
<reference evidence="1 2" key="1">
    <citation type="submission" date="2015-12" db="EMBL/GenBank/DDBJ databases">
        <title>Genome sequence of Mucilaginibacter gotjawali.</title>
        <authorList>
            <person name="Lee J.S."/>
            <person name="Lee K.C."/>
            <person name="Kim K.K."/>
            <person name="Lee B.W."/>
        </authorList>
    </citation>
    <scope>NUCLEOTIDE SEQUENCE [LARGE SCALE GENOMIC DNA]</scope>
    <source>
        <strain evidence="1 2">SA3-7</strain>
    </source>
</reference>
<evidence type="ECO:0000313" key="1">
    <source>
        <dbReference type="EMBL" id="BAU55544.1"/>
    </source>
</evidence>
<dbReference type="RefSeq" id="WP_096353914.1">
    <property type="nucleotide sequence ID" value="NZ_AP017313.1"/>
</dbReference>
<gene>
    <name evidence="1" type="primary">malR</name>
    <name evidence="1" type="ORF">MgSA37_03734</name>
</gene>
<dbReference type="Gene3D" id="3.40.50.2300">
    <property type="match status" value="2"/>
</dbReference>
<dbReference type="PANTHER" id="PTHR30146">
    <property type="entry name" value="LACI-RELATED TRANSCRIPTIONAL REPRESSOR"/>
    <property type="match status" value="1"/>
</dbReference>
<dbReference type="EMBL" id="AP017313">
    <property type="protein sequence ID" value="BAU55544.1"/>
    <property type="molecule type" value="Genomic_DNA"/>
</dbReference>